<dbReference type="Gene3D" id="3.40.50.300">
    <property type="entry name" value="P-loop containing nucleotide triphosphate hydrolases"/>
    <property type="match status" value="1"/>
</dbReference>
<evidence type="ECO:0000313" key="1">
    <source>
        <dbReference type="EMBL" id="KKL56004.1"/>
    </source>
</evidence>
<organism evidence="1">
    <name type="scientific">marine sediment metagenome</name>
    <dbReference type="NCBI Taxonomy" id="412755"/>
    <lineage>
        <taxon>unclassified sequences</taxon>
        <taxon>metagenomes</taxon>
        <taxon>ecological metagenomes</taxon>
    </lineage>
</organism>
<evidence type="ECO:0008006" key="2">
    <source>
        <dbReference type="Google" id="ProtNLM"/>
    </source>
</evidence>
<name>A0A0F9D390_9ZZZZ</name>
<proteinExistence type="predicted"/>
<reference evidence="1" key="1">
    <citation type="journal article" date="2015" name="Nature">
        <title>Complex archaea that bridge the gap between prokaryotes and eukaryotes.</title>
        <authorList>
            <person name="Spang A."/>
            <person name="Saw J.H."/>
            <person name="Jorgensen S.L."/>
            <person name="Zaremba-Niedzwiedzka K."/>
            <person name="Martijn J."/>
            <person name="Lind A.E."/>
            <person name="van Eijk R."/>
            <person name="Schleper C."/>
            <person name="Guy L."/>
            <person name="Ettema T.J."/>
        </authorList>
    </citation>
    <scope>NUCLEOTIDE SEQUENCE</scope>
</reference>
<dbReference type="InterPro" id="IPR027417">
    <property type="entry name" value="P-loop_NTPase"/>
</dbReference>
<dbReference type="AlphaFoldDB" id="A0A0F9D390"/>
<protein>
    <recommendedName>
        <fullName evidence="2">tRNA (Adenosine(37)-N6)-dimethylallyltransferase MiaA</fullName>
    </recommendedName>
</protein>
<dbReference type="EMBL" id="LAZR01030640">
    <property type="protein sequence ID" value="KKL56004.1"/>
    <property type="molecule type" value="Genomic_DNA"/>
</dbReference>
<gene>
    <name evidence="1" type="ORF">LCGC14_2249720</name>
</gene>
<accession>A0A0F9D390</accession>
<feature type="non-terminal residue" evidence="1">
    <location>
        <position position="1"/>
    </location>
</feature>
<sequence>HYARRQLTWFRKDPDVNWFSPLQIPEIIRFVKDAIG</sequence>
<comment type="caution">
    <text evidence="1">The sequence shown here is derived from an EMBL/GenBank/DDBJ whole genome shotgun (WGS) entry which is preliminary data.</text>
</comment>